<feature type="transmembrane region" description="Helical" evidence="6">
    <location>
        <begin position="464"/>
        <end position="486"/>
    </location>
</feature>
<dbReference type="Pfam" id="PF13515">
    <property type="entry name" value="FUSC_2"/>
    <property type="match status" value="1"/>
</dbReference>
<evidence type="ECO:0000256" key="5">
    <source>
        <dbReference type="SAM" id="MobiDB-lite"/>
    </source>
</evidence>
<dbReference type="Proteomes" id="UP000326029">
    <property type="component" value="Chromosome"/>
</dbReference>
<keyword evidence="4 6" id="KW-0472">Membrane</keyword>
<evidence type="ECO:0000256" key="4">
    <source>
        <dbReference type="ARBA" id="ARBA00023136"/>
    </source>
</evidence>
<evidence type="ECO:0000313" key="8">
    <source>
        <dbReference type="EMBL" id="QEV36938.1"/>
    </source>
</evidence>
<sequence>MARTGRHAAHVTAATAAGFYPALHLLDRPVAGIYALFTPIAFGILSPLPGAGRERAATVLRAVPAAAVLVVLGTVLAVGTWPAVAGMLAVGFALAFGSACGPRIAGAAPGLQLFYILACFPPYEPGTLPQRLVGLAVGGAFLALAEAVLFPDAPEPPYRTRIADALDLAARAASGVVRGEGPDPGTAARLGAAGRELRLSRLPAGARPTGAGRTDRALAQAGAATRRLLDQLALLAGHAPAPGDTASAELLRGIAASCAETAAALRRGRRRRAGRVLAGPQLLEELVADFLKSRAGAPAPRGVLVRRSTVLTAAVSAVTVRTAASLALGGRERLYGLPREQFWYAAEGPARLTAVRIRGNLTRRSVVFQNALRTALGLALARLVAGSLDLSHGFWVLLAVLTLGRTTAGATWSAVRAAAAGTLAGAFAAGLLIVGAGGSSAVYAALLVPMMLVAFTLGPLGGPAWGQGLFTLVVATAFAQIAPVTWRLAEARLVDVLTGSAIGLLCGLLAWPAGARAEIRYAMSGLLRAAAPLVRATATAVTEGAGSGKGGAGENGTVRSGAGRSTAADGSPSPGVRLTLHRLRIAEAAYAQYRTEPAPDAARDWLAVLDHGSRTLVGAYWLPRTDGMPGLPPEVRRWAREAAEEVAAATVRAAGFPPDGVRVRPAPLPPEVAERVPAPLLAPLTDVEVWLRALARDLEAGSPPEPGDQPARYTTASHSSASADLA</sequence>
<protein>
    <submittedName>
        <fullName evidence="8">FUSC family protein</fullName>
    </submittedName>
</protein>
<evidence type="ECO:0000256" key="2">
    <source>
        <dbReference type="ARBA" id="ARBA00022692"/>
    </source>
</evidence>
<organism evidence="8 9">
    <name type="scientific">Streptomyces cinereoruber</name>
    <dbReference type="NCBI Taxonomy" id="67260"/>
    <lineage>
        <taxon>Bacteria</taxon>
        <taxon>Bacillati</taxon>
        <taxon>Actinomycetota</taxon>
        <taxon>Actinomycetes</taxon>
        <taxon>Kitasatosporales</taxon>
        <taxon>Streptomycetaceae</taxon>
        <taxon>Streptomyces</taxon>
    </lineage>
</organism>
<evidence type="ECO:0000256" key="6">
    <source>
        <dbReference type="SAM" id="Phobius"/>
    </source>
</evidence>
<gene>
    <name evidence="8" type="ORF">CP977_20270</name>
</gene>
<feature type="transmembrane region" description="Helical" evidence="6">
    <location>
        <begin position="394"/>
        <end position="415"/>
    </location>
</feature>
<evidence type="ECO:0000256" key="3">
    <source>
        <dbReference type="ARBA" id="ARBA00022989"/>
    </source>
</evidence>
<feature type="transmembrane region" description="Helical" evidence="6">
    <location>
        <begin position="62"/>
        <end position="84"/>
    </location>
</feature>
<comment type="subcellular location">
    <subcellularLocation>
        <location evidence="1">Membrane</location>
        <topology evidence="1">Multi-pass membrane protein</topology>
    </subcellularLocation>
</comment>
<feature type="transmembrane region" description="Helical" evidence="6">
    <location>
        <begin position="427"/>
        <end position="452"/>
    </location>
</feature>
<feature type="transmembrane region" description="Helical" evidence="6">
    <location>
        <begin position="493"/>
        <end position="514"/>
    </location>
</feature>
<feature type="transmembrane region" description="Helical" evidence="6">
    <location>
        <begin position="366"/>
        <end position="388"/>
    </location>
</feature>
<feature type="compositionally biased region" description="Polar residues" evidence="5">
    <location>
        <begin position="712"/>
        <end position="726"/>
    </location>
</feature>
<dbReference type="InterPro" id="IPR049453">
    <property type="entry name" value="Memb_transporter_dom"/>
</dbReference>
<feature type="region of interest" description="Disordered" evidence="5">
    <location>
        <begin position="699"/>
        <end position="726"/>
    </location>
</feature>
<name>A0ABX6BQM9_9ACTN</name>
<feature type="transmembrane region" description="Helical" evidence="6">
    <location>
        <begin position="31"/>
        <end position="50"/>
    </location>
</feature>
<evidence type="ECO:0000313" key="9">
    <source>
        <dbReference type="Proteomes" id="UP000326029"/>
    </source>
</evidence>
<proteinExistence type="predicted"/>
<feature type="compositionally biased region" description="Gly residues" evidence="5">
    <location>
        <begin position="545"/>
        <end position="554"/>
    </location>
</feature>
<keyword evidence="3 6" id="KW-1133">Transmembrane helix</keyword>
<accession>A0ABX6BQM9</accession>
<evidence type="ECO:0000259" key="7">
    <source>
        <dbReference type="Pfam" id="PF13515"/>
    </source>
</evidence>
<feature type="region of interest" description="Disordered" evidence="5">
    <location>
        <begin position="543"/>
        <end position="575"/>
    </location>
</feature>
<keyword evidence="9" id="KW-1185">Reference proteome</keyword>
<dbReference type="EMBL" id="CP023693">
    <property type="protein sequence ID" value="QEV36938.1"/>
    <property type="molecule type" value="Genomic_DNA"/>
</dbReference>
<evidence type="ECO:0000256" key="1">
    <source>
        <dbReference type="ARBA" id="ARBA00004141"/>
    </source>
</evidence>
<feature type="domain" description="Integral membrane bound transporter" evidence="7">
    <location>
        <begin position="382"/>
        <end position="506"/>
    </location>
</feature>
<keyword evidence="2 6" id="KW-0812">Transmembrane</keyword>
<reference evidence="8 9" key="1">
    <citation type="submission" date="2017-09" db="EMBL/GenBank/DDBJ databases">
        <authorList>
            <person name="Lee N."/>
            <person name="Cho B.-K."/>
        </authorList>
    </citation>
    <scope>NUCLEOTIDE SEQUENCE [LARGE SCALE GENOMIC DNA]</scope>
    <source>
        <strain evidence="8 9">ATCC 19740</strain>
    </source>
</reference>